<accession>A0A0C3J0G0</accession>
<dbReference type="AlphaFoldDB" id="A0A0C3J0G0"/>
<gene>
    <name evidence="1" type="ORF">M404DRAFT_652986</name>
</gene>
<dbReference type="InParanoid" id="A0A0C3J0G0"/>
<proteinExistence type="predicted"/>
<reference evidence="1 2" key="1">
    <citation type="submission" date="2014-04" db="EMBL/GenBank/DDBJ databases">
        <authorList>
            <consortium name="DOE Joint Genome Institute"/>
            <person name="Kuo A."/>
            <person name="Kohler A."/>
            <person name="Costa M.D."/>
            <person name="Nagy L.G."/>
            <person name="Floudas D."/>
            <person name="Copeland A."/>
            <person name="Barry K.W."/>
            <person name="Cichocki N."/>
            <person name="Veneault-Fourrey C."/>
            <person name="LaButti K."/>
            <person name="Lindquist E.A."/>
            <person name="Lipzen A."/>
            <person name="Lundell T."/>
            <person name="Morin E."/>
            <person name="Murat C."/>
            <person name="Sun H."/>
            <person name="Tunlid A."/>
            <person name="Henrissat B."/>
            <person name="Grigoriev I.V."/>
            <person name="Hibbett D.S."/>
            <person name="Martin F."/>
            <person name="Nordberg H.P."/>
            <person name="Cantor M.N."/>
            <person name="Hua S.X."/>
        </authorList>
    </citation>
    <scope>NUCLEOTIDE SEQUENCE [LARGE SCALE GENOMIC DNA]</scope>
    <source>
        <strain evidence="1 2">Marx 270</strain>
    </source>
</reference>
<dbReference type="EMBL" id="KN831981">
    <property type="protein sequence ID" value="KIO02583.1"/>
    <property type="molecule type" value="Genomic_DNA"/>
</dbReference>
<dbReference type="HOGENOM" id="CLU_2776966_0_0_1"/>
<reference evidence="2" key="2">
    <citation type="submission" date="2015-01" db="EMBL/GenBank/DDBJ databases">
        <title>Evolutionary Origins and Diversification of the Mycorrhizal Mutualists.</title>
        <authorList>
            <consortium name="DOE Joint Genome Institute"/>
            <consortium name="Mycorrhizal Genomics Consortium"/>
            <person name="Kohler A."/>
            <person name="Kuo A."/>
            <person name="Nagy L.G."/>
            <person name="Floudas D."/>
            <person name="Copeland A."/>
            <person name="Barry K.W."/>
            <person name="Cichocki N."/>
            <person name="Veneault-Fourrey C."/>
            <person name="LaButti K."/>
            <person name="Lindquist E.A."/>
            <person name="Lipzen A."/>
            <person name="Lundell T."/>
            <person name="Morin E."/>
            <person name="Murat C."/>
            <person name="Riley R."/>
            <person name="Ohm R."/>
            <person name="Sun H."/>
            <person name="Tunlid A."/>
            <person name="Henrissat B."/>
            <person name="Grigoriev I.V."/>
            <person name="Hibbett D.S."/>
            <person name="Martin F."/>
        </authorList>
    </citation>
    <scope>NUCLEOTIDE SEQUENCE [LARGE SCALE GENOMIC DNA]</scope>
    <source>
        <strain evidence="2">Marx 270</strain>
    </source>
</reference>
<evidence type="ECO:0000313" key="2">
    <source>
        <dbReference type="Proteomes" id="UP000054217"/>
    </source>
</evidence>
<evidence type="ECO:0000313" key="1">
    <source>
        <dbReference type="EMBL" id="KIO02583.1"/>
    </source>
</evidence>
<sequence>MDYLGFYRPFTPQLPLTGPCPLSLPTSGLFLEYTSYATFQDYSDRRTGHILPLRERMKKQSLGGIHRTS</sequence>
<dbReference type="Proteomes" id="UP000054217">
    <property type="component" value="Unassembled WGS sequence"/>
</dbReference>
<organism evidence="1 2">
    <name type="scientific">Pisolithus tinctorius Marx 270</name>
    <dbReference type="NCBI Taxonomy" id="870435"/>
    <lineage>
        <taxon>Eukaryota</taxon>
        <taxon>Fungi</taxon>
        <taxon>Dikarya</taxon>
        <taxon>Basidiomycota</taxon>
        <taxon>Agaricomycotina</taxon>
        <taxon>Agaricomycetes</taxon>
        <taxon>Agaricomycetidae</taxon>
        <taxon>Boletales</taxon>
        <taxon>Sclerodermatineae</taxon>
        <taxon>Pisolithaceae</taxon>
        <taxon>Pisolithus</taxon>
    </lineage>
</organism>
<keyword evidence="2" id="KW-1185">Reference proteome</keyword>
<name>A0A0C3J0G0_PISTI</name>
<protein>
    <submittedName>
        <fullName evidence="1">Uncharacterized protein</fullName>
    </submittedName>
</protein>